<evidence type="ECO:0000256" key="5">
    <source>
        <dbReference type="ARBA" id="ARBA00047942"/>
    </source>
</evidence>
<dbReference type="InterPro" id="IPR002052">
    <property type="entry name" value="DNA_methylase_N6_adenine_CS"/>
</dbReference>
<dbReference type="EC" id="2.1.1.72" evidence="1"/>
<dbReference type="InterPro" id="IPR029063">
    <property type="entry name" value="SAM-dependent_MTases_sf"/>
</dbReference>
<sequence length="298" mass="35045">MGRNFKDKVKQVIANDIEYYSYVLNRNYIENRFAIEKIDFLMSELNKIEPKEGFIYKNYCFGSGSNRRYFSDENGKKIDVIRQQIQSLKNNNSINDDTYFFLLCSLLESADKVANTASVYGAFLKNLKPTARLNLELKPANFIESKNQHIAYNRDSNELIKQISGDILYLDPPYNARQYGANYHLLNTIALYDKFIPKGKTGLRDYNRSKYCSKNSILNEFDELIKNANFKYIFLSYNNEGLLSLNQIKEIMSKYGKYGVVYKEYQRFKADKDKNRNHKADKTVEFLHILEKQNNFLY</sequence>
<evidence type="ECO:0000256" key="1">
    <source>
        <dbReference type="ARBA" id="ARBA00011900"/>
    </source>
</evidence>
<reference evidence="6 7" key="1">
    <citation type="submission" date="2016-02" db="EMBL/GenBank/DDBJ databases">
        <authorList>
            <consortium name="Pathogen Informatics"/>
        </authorList>
    </citation>
    <scope>NUCLEOTIDE SEQUENCE [LARGE SCALE GENOMIC DNA]</scope>
    <source>
        <strain evidence="6 7">RC20</strain>
    </source>
</reference>
<accession>A0A128ED68</accession>
<dbReference type="AlphaFoldDB" id="A0A128ED68"/>
<dbReference type="GO" id="GO:0009007">
    <property type="term" value="F:site-specific DNA-methyltransferase (adenine-specific) activity"/>
    <property type="evidence" value="ECO:0007669"/>
    <property type="project" value="UniProtKB-EC"/>
</dbReference>
<dbReference type="GO" id="GO:0032259">
    <property type="term" value="P:methylation"/>
    <property type="evidence" value="ECO:0007669"/>
    <property type="project" value="UniProtKB-KW"/>
</dbReference>
<keyword evidence="3 6" id="KW-0808">Transferase</keyword>
<evidence type="ECO:0000313" key="7">
    <source>
        <dbReference type="Proteomes" id="UP000069632"/>
    </source>
</evidence>
<proteinExistence type="predicted"/>
<comment type="catalytic activity">
    <reaction evidence="5">
        <text>a 2'-deoxyadenosine in DNA + S-adenosyl-L-methionine = an N(6)-methyl-2'-deoxyadenosine in DNA + S-adenosyl-L-homocysteine + H(+)</text>
        <dbReference type="Rhea" id="RHEA:15197"/>
        <dbReference type="Rhea" id="RHEA-COMP:12418"/>
        <dbReference type="Rhea" id="RHEA-COMP:12419"/>
        <dbReference type="ChEBI" id="CHEBI:15378"/>
        <dbReference type="ChEBI" id="CHEBI:57856"/>
        <dbReference type="ChEBI" id="CHEBI:59789"/>
        <dbReference type="ChEBI" id="CHEBI:90615"/>
        <dbReference type="ChEBI" id="CHEBI:90616"/>
        <dbReference type="EC" id="2.1.1.72"/>
    </reaction>
</comment>
<dbReference type="Proteomes" id="UP000069632">
    <property type="component" value="Unassembled WGS sequence"/>
</dbReference>
<dbReference type="EMBL" id="FIZP01000001">
    <property type="protein sequence ID" value="CZE46332.1"/>
    <property type="molecule type" value="Genomic_DNA"/>
</dbReference>
<dbReference type="SUPFAM" id="SSF53335">
    <property type="entry name" value="S-adenosyl-L-methionine-dependent methyltransferases"/>
    <property type="match status" value="1"/>
</dbReference>
<keyword evidence="2 6" id="KW-0489">Methyltransferase</keyword>
<dbReference type="GO" id="GO:0003676">
    <property type="term" value="F:nucleic acid binding"/>
    <property type="evidence" value="ECO:0007669"/>
    <property type="project" value="InterPro"/>
</dbReference>
<evidence type="ECO:0000256" key="2">
    <source>
        <dbReference type="ARBA" id="ARBA00022603"/>
    </source>
</evidence>
<dbReference type="PROSITE" id="PS00092">
    <property type="entry name" value="N6_MTASE"/>
    <property type="match status" value="1"/>
</dbReference>
<dbReference type="InterPro" id="IPR012327">
    <property type="entry name" value="MeTrfase_D12"/>
</dbReference>
<evidence type="ECO:0000256" key="4">
    <source>
        <dbReference type="ARBA" id="ARBA00022691"/>
    </source>
</evidence>
<name>A0A128ED68_9BACT</name>
<protein>
    <recommendedName>
        <fullName evidence="1">site-specific DNA-methyltransferase (adenine-specific)</fullName>
        <ecNumber evidence="1">2.1.1.72</ecNumber>
    </recommendedName>
</protein>
<gene>
    <name evidence="6" type="primary">fokIM_1</name>
    <name evidence="6" type="ORF">ERS672216_00311</name>
</gene>
<dbReference type="GO" id="GO:0009307">
    <property type="term" value="P:DNA restriction-modification system"/>
    <property type="evidence" value="ECO:0007669"/>
    <property type="project" value="InterPro"/>
</dbReference>
<keyword evidence="4" id="KW-0949">S-adenosyl-L-methionine</keyword>
<organism evidence="6 7">
    <name type="scientific">Campylobacter geochelonis</name>
    <dbReference type="NCBI Taxonomy" id="1780362"/>
    <lineage>
        <taxon>Bacteria</taxon>
        <taxon>Pseudomonadati</taxon>
        <taxon>Campylobacterota</taxon>
        <taxon>Epsilonproteobacteria</taxon>
        <taxon>Campylobacterales</taxon>
        <taxon>Campylobacteraceae</taxon>
        <taxon>Campylobacter</taxon>
    </lineage>
</organism>
<evidence type="ECO:0000256" key="3">
    <source>
        <dbReference type="ARBA" id="ARBA00022679"/>
    </source>
</evidence>
<evidence type="ECO:0000313" key="6">
    <source>
        <dbReference type="EMBL" id="CZE46332.1"/>
    </source>
</evidence>
<dbReference type="Pfam" id="PF02086">
    <property type="entry name" value="MethyltransfD12"/>
    <property type="match status" value="1"/>
</dbReference>
<keyword evidence="7" id="KW-1185">Reference proteome</keyword>